<feature type="compositionally biased region" description="Low complexity" evidence="3">
    <location>
        <begin position="40"/>
        <end position="55"/>
    </location>
</feature>
<feature type="region of interest" description="Disordered" evidence="3">
    <location>
        <begin position="22"/>
        <end position="88"/>
    </location>
</feature>
<protein>
    <recommendedName>
        <fullName evidence="4">SGNH hydrolase-type esterase domain-containing protein</fullName>
    </recommendedName>
</protein>
<dbReference type="InterPro" id="IPR036514">
    <property type="entry name" value="SGNH_hydro_sf"/>
</dbReference>
<dbReference type="EMBL" id="CP003969">
    <property type="protein sequence ID" value="AGP38613.1"/>
    <property type="molecule type" value="Genomic_DNA"/>
</dbReference>
<proteinExistence type="inferred from homology"/>
<dbReference type="SUPFAM" id="SSF52266">
    <property type="entry name" value="SGNH hydrolase"/>
    <property type="match status" value="1"/>
</dbReference>
<name>S4Y6V4_SORCE</name>
<dbReference type="PANTHER" id="PTHR43695:SF1">
    <property type="entry name" value="RHAMNOGALACTURONAN ACETYLESTERASE"/>
    <property type="match status" value="1"/>
</dbReference>
<dbReference type="PATRIC" id="fig|1254432.3.peg.7129"/>
<dbReference type="Pfam" id="PF13472">
    <property type="entry name" value="Lipase_GDSL_2"/>
    <property type="match status" value="1"/>
</dbReference>
<dbReference type="KEGG" id="scu:SCE1572_31535"/>
<dbReference type="Gene3D" id="3.40.50.1110">
    <property type="entry name" value="SGNH hydrolase"/>
    <property type="match status" value="1"/>
</dbReference>
<gene>
    <name evidence="5" type="ORF">SCE1572_31535</name>
</gene>
<reference evidence="5 6" key="1">
    <citation type="journal article" date="2013" name="Sci. Rep.">
        <title>Extraordinary expansion of a Sorangium cellulosum genome from an alkaline milieu.</title>
        <authorList>
            <person name="Han K."/>
            <person name="Li Z.F."/>
            <person name="Peng R."/>
            <person name="Zhu L.P."/>
            <person name="Zhou T."/>
            <person name="Wang L.G."/>
            <person name="Li S.G."/>
            <person name="Zhang X.B."/>
            <person name="Hu W."/>
            <person name="Wu Z.H."/>
            <person name="Qin N."/>
            <person name="Li Y.Z."/>
        </authorList>
    </citation>
    <scope>NUCLEOTIDE SEQUENCE [LARGE SCALE GENOMIC DNA]</scope>
    <source>
        <strain evidence="5 6">So0157-2</strain>
    </source>
</reference>
<accession>S4Y6V4</accession>
<evidence type="ECO:0000259" key="4">
    <source>
        <dbReference type="Pfam" id="PF13472"/>
    </source>
</evidence>
<dbReference type="STRING" id="1254432.SCE1572_31535"/>
<keyword evidence="2" id="KW-0378">Hydrolase</keyword>
<comment type="similarity">
    <text evidence="1">Belongs to the 'GDSL' lipolytic enzyme family.</text>
</comment>
<dbReference type="AlphaFoldDB" id="S4Y6V4"/>
<evidence type="ECO:0000256" key="2">
    <source>
        <dbReference type="ARBA" id="ARBA00022801"/>
    </source>
</evidence>
<dbReference type="InterPro" id="IPR037459">
    <property type="entry name" value="RhgT-like"/>
</dbReference>
<evidence type="ECO:0000313" key="5">
    <source>
        <dbReference type="EMBL" id="AGP38613.1"/>
    </source>
</evidence>
<evidence type="ECO:0000256" key="3">
    <source>
        <dbReference type="SAM" id="MobiDB-lite"/>
    </source>
</evidence>
<dbReference type="PANTHER" id="PTHR43695">
    <property type="entry name" value="PUTATIVE (AFU_ORTHOLOGUE AFUA_2G17250)-RELATED"/>
    <property type="match status" value="1"/>
</dbReference>
<dbReference type="HOGENOM" id="CLU_833939_0_0_7"/>
<dbReference type="InterPro" id="IPR013830">
    <property type="entry name" value="SGNH_hydro"/>
</dbReference>
<dbReference type="GO" id="GO:0016788">
    <property type="term" value="F:hydrolase activity, acting on ester bonds"/>
    <property type="evidence" value="ECO:0007669"/>
    <property type="project" value="UniProtKB-ARBA"/>
</dbReference>
<dbReference type="Proteomes" id="UP000014803">
    <property type="component" value="Chromosome"/>
</dbReference>
<feature type="domain" description="SGNH hydrolase-type esterase" evidence="4">
    <location>
        <begin position="99"/>
        <end position="310"/>
    </location>
</feature>
<evidence type="ECO:0000256" key="1">
    <source>
        <dbReference type="ARBA" id="ARBA00008668"/>
    </source>
</evidence>
<evidence type="ECO:0000313" key="6">
    <source>
        <dbReference type="Proteomes" id="UP000014803"/>
    </source>
</evidence>
<feature type="compositionally biased region" description="Gly residues" evidence="3">
    <location>
        <begin position="22"/>
        <end position="34"/>
    </location>
</feature>
<dbReference type="eggNOG" id="COG2755">
    <property type="taxonomic scope" value="Bacteria"/>
</dbReference>
<organism evidence="5 6">
    <name type="scientific">Sorangium cellulosum So0157-2</name>
    <dbReference type="NCBI Taxonomy" id="1254432"/>
    <lineage>
        <taxon>Bacteria</taxon>
        <taxon>Pseudomonadati</taxon>
        <taxon>Myxococcota</taxon>
        <taxon>Polyangia</taxon>
        <taxon>Polyangiales</taxon>
        <taxon>Polyangiaceae</taxon>
        <taxon>Sorangium</taxon>
    </lineage>
</organism>
<sequence length="333" mass="32939">MARASGVALLALACCTDAEGSGGDPGAGTGGAGGGPPPGASSASAGAGSTAASSGAAGGAGTGGGAPDGAAGSGGAPGGGGAGSGGMEPLPDITIWIAGDSTVANGQTPCPAGWGGQIAALFDERVTVVNSAVGGRSVRTWLYHVQSTMDDTGECALERDASGEPVLQDRWVQMLDGMKAGDTLFIQFGINDGSRTCDRHVGIDAFKSSYGMMARAAQERGAHPVFVTPVSAIACNGSTARGTRGEYVTATHEAGEEHGAPVIDLHERSVALYDELGFCPVPGGDVSATTGGPVGEFFCDDHTHFSRSGAAQIARVVADAIREQGLDLAAYLR</sequence>
<feature type="compositionally biased region" description="Gly residues" evidence="3">
    <location>
        <begin position="56"/>
        <end position="86"/>
    </location>
</feature>